<accession>A0A225WD93</accession>
<dbReference type="EMBL" id="NBNE01001076">
    <property type="protein sequence ID" value="OWZ15673.1"/>
    <property type="molecule type" value="Genomic_DNA"/>
</dbReference>
<dbReference type="AlphaFoldDB" id="A0A225WD93"/>
<feature type="region of interest" description="Disordered" evidence="1">
    <location>
        <begin position="1"/>
        <end position="51"/>
    </location>
</feature>
<evidence type="ECO:0000256" key="1">
    <source>
        <dbReference type="SAM" id="MobiDB-lite"/>
    </source>
</evidence>
<comment type="caution">
    <text evidence="2">The sequence shown here is derived from an EMBL/GenBank/DDBJ whole genome shotgun (WGS) entry which is preliminary data.</text>
</comment>
<proteinExistence type="predicted"/>
<reference evidence="3" key="1">
    <citation type="submission" date="2017-03" db="EMBL/GenBank/DDBJ databases">
        <title>Phytopthora megakarya and P. palmivora, two closely related causual agents of cacao black pod achieved similar genome size and gene model numbers by different mechanisms.</title>
        <authorList>
            <person name="Ali S."/>
            <person name="Shao J."/>
            <person name="Larry D.J."/>
            <person name="Kronmiller B."/>
            <person name="Shen D."/>
            <person name="Strem M.D."/>
            <person name="Melnick R.L."/>
            <person name="Guiltinan M.J."/>
            <person name="Tyler B.M."/>
            <person name="Meinhardt L.W."/>
            <person name="Bailey B.A."/>
        </authorList>
    </citation>
    <scope>NUCLEOTIDE SEQUENCE [LARGE SCALE GENOMIC DNA]</scope>
    <source>
        <strain evidence="3">zdho120</strain>
    </source>
</reference>
<protein>
    <submittedName>
        <fullName evidence="2">Uncharacterized protein</fullName>
    </submittedName>
</protein>
<name>A0A225WD93_9STRA</name>
<gene>
    <name evidence="2" type="ORF">PHMEG_00010643</name>
</gene>
<dbReference type="Proteomes" id="UP000198211">
    <property type="component" value="Unassembled WGS sequence"/>
</dbReference>
<feature type="compositionally biased region" description="Polar residues" evidence="1">
    <location>
        <begin position="38"/>
        <end position="47"/>
    </location>
</feature>
<feature type="compositionally biased region" description="Basic residues" evidence="1">
    <location>
        <begin position="25"/>
        <end position="37"/>
    </location>
</feature>
<sequence>MEWPLLGVSSDNDREAGVPSTPPPAKKHKAAPRRTKTVTRQVKASDQSKPRWACGNDCHFVRECPDKEAKARNDAYLASLPPRTQPNQMKPPGNE</sequence>
<organism evidence="2 3">
    <name type="scientific">Phytophthora megakarya</name>
    <dbReference type="NCBI Taxonomy" id="4795"/>
    <lineage>
        <taxon>Eukaryota</taxon>
        <taxon>Sar</taxon>
        <taxon>Stramenopiles</taxon>
        <taxon>Oomycota</taxon>
        <taxon>Peronosporomycetes</taxon>
        <taxon>Peronosporales</taxon>
        <taxon>Peronosporaceae</taxon>
        <taxon>Phytophthora</taxon>
    </lineage>
</organism>
<evidence type="ECO:0000313" key="3">
    <source>
        <dbReference type="Proteomes" id="UP000198211"/>
    </source>
</evidence>
<dbReference type="OrthoDB" id="129824at2759"/>
<keyword evidence="3" id="KW-1185">Reference proteome</keyword>
<feature type="region of interest" description="Disordered" evidence="1">
    <location>
        <begin position="73"/>
        <end position="95"/>
    </location>
</feature>
<evidence type="ECO:0000313" key="2">
    <source>
        <dbReference type="EMBL" id="OWZ15673.1"/>
    </source>
</evidence>